<sequence length="323" mass="33825">MTDQIIWLNAPGDINQFHIEQHRCDDPGDGEIRIRHEAIGTNFLDIYHRKGIYPMPSYPAVIGAEAAGIVEAVGPGVSMFERGDRVAYAGPPVGAYRSARNIAAERAIKLPDTVSAKTAASSLLKGMTAYMLLKKTYDVHAGNHVLIHAAAGGLGSILVRWAKSLQATVIGTVGSSEKAALAASCGADHLIVGRGADIVSDVKRLTNGLGVDVAYDGIGGDTLLKSLRSVRPFGMAVTIGQAAGTIPPVPVEELRPGKALCHPSIMAWCADVGQYREAALAAIGAMETGIVSQIGAEYRLADVAEAHEEMESGRAAGSILLIP</sequence>
<dbReference type="InterPro" id="IPR013154">
    <property type="entry name" value="ADH-like_N"/>
</dbReference>
<reference evidence="4 5" key="1">
    <citation type="submission" date="2020-08" db="EMBL/GenBank/DDBJ databases">
        <title>Genomic Encyclopedia of Type Strains, Phase IV (KMG-V): Genome sequencing to study the core and pangenomes of soil and plant-associated prokaryotes.</title>
        <authorList>
            <person name="Whitman W."/>
        </authorList>
    </citation>
    <scope>NUCLEOTIDE SEQUENCE [LARGE SCALE GENOMIC DNA]</scope>
    <source>
        <strain evidence="4 5">SEMIA 4074</strain>
    </source>
</reference>
<dbReference type="GO" id="GO:0070402">
    <property type="term" value="F:NADPH binding"/>
    <property type="evidence" value="ECO:0007669"/>
    <property type="project" value="TreeGrafter"/>
</dbReference>
<evidence type="ECO:0000256" key="1">
    <source>
        <dbReference type="ARBA" id="ARBA00022857"/>
    </source>
</evidence>
<gene>
    <name evidence="4" type="ORF">GGD53_005150</name>
</gene>
<dbReference type="GO" id="GO:0003960">
    <property type="term" value="F:quinone reductase (NADPH) activity"/>
    <property type="evidence" value="ECO:0007669"/>
    <property type="project" value="UniProtKB-EC"/>
</dbReference>
<dbReference type="InterPro" id="IPR020843">
    <property type="entry name" value="ER"/>
</dbReference>
<dbReference type="SMART" id="SM00829">
    <property type="entry name" value="PKS_ER"/>
    <property type="match status" value="1"/>
</dbReference>
<evidence type="ECO:0000259" key="3">
    <source>
        <dbReference type="SMART" id="SM00829"/>
    </source>
</evidence>
<organism evidence="4 5">
    <name type="scientific">Rhizobium aethiopicum</name>
    <dbReference type="NCBI Taxonomy" id="1138170"/>
    <lineage>
        <taxon>Bacteria</taxon>
        <taxon>Pseudomonadati</taxon>
        <taxon>Pseudomonadota</taxon>
        <taxon>Alphaproteobacteria</taxon>
        <taxon>Hyphomicrobiales</taxon>
        <taxon>Rhizobiaceae</taxon>
        <taxon>Rhizobium/Agrobacterium group</taxon>
        <taxon>Rhizobium</taxon>
    </lineage>
</organism>
<evidence type="ECO:0000313" key="4">
    <source>
        <dbReference type="EMBL" id="MBB4194963.1"/>
    </source>
</evidence>
<evidence type="ECO:0000313" key="5">
    <source>
        <dbReference type="Proteomes" id="UP000524492"/>
    </source>
</evidence>
<dbReference type="Gene3D" id="3.90.180.10">
    <property type="entry name" value="Medium-chain alcohol dehydrogenases, catalytic domain"/>
    <property type="match status" value="1"/>
</dbReference>
<dbReference type="EC" id="1.6.5.5" evidence="4"/>
<name>A0A7W6QCE8_9HYPH</name>
<keyword evidence="1" id="KW-0521">NADP</keyword>
<dbReference type="InterPro" id="IPR047618">
    <property type="entry name" value="QOR-like"/>
</dbReference>
<dbReference type="InterPro" id="IPR036291">
    <property type="entry name" value="NAD(P)-bd_dom_sf"/>
</dbReference>
<dbReference type="AlphaFoldDB" id="A0A7W6QCE8"/>
<dbReference type="SUPFAM" id="SSF50129">
    <property type="entry name" value="GroES-like"/>
    <property type="match status" value="1"/>
</dbReference>
<accession>A0A7W6QCE8</accession>
<comment type="caution">
    <text evidence="4">The sequence shown here is derived from an EMBL/GenBank/DDBJ whole genome shotgun (WGS) entry which is preliminary data.</text>
</comment>
<dbReference type="Pfam" id="PF00107">
    <property type="entry name" value="ADH_zinc_N"/>
    <property type="match status" value="1"/>
</dbReference>
<dbReference type="CDD" id="cd05286">
    <property type="entry name" value="QOR2"/>
    <property type="match status" value="1"/>
</dbReference>
<dbReference type="InterPro" id="IPR013149">
    <property type="entry name" value="ADH-like_C"/>
</dbReference>
<proteinExistence type="predicted"/>
<dbReference type="Gene3D" id="3.40.50.720">
    <property type="entry name" value="NAD(P)-binding Rossmann-like Domain"/>
    <property type="match status" value="1"/>
</dbReference>
<dbReference type="GO" id="GO:0035925">
    <property type="term" value="F:mRNA 3'-UTR AU-rich region binding"/>
    <property type="evidence" value="ECO:0007669"/>
    <property type="project" value="TreeGrafter"/>
</dbReference>
<dbReference type="Proteomes" id="UP000524492">
    <property type="component" value="Unassembled WGS sequence"/>
</dbReference>
<dbReference type="EMBL" id="JACIFV010000024">
    <property type="protein sequence ID" value="MBB4194963.1"/>
    <property type="molecule type" value="Genomic_DNA"/>
</dbReference>
<keyword evidence="5" id="KW-1185">Reference proteome</keyword>
<feature type="domain" description="Enoyl reductase (ER)" evidence="3">
    <location>
        <begin position="12"/>
        <end position="321"/>
    </location>
</feature>
<keyword evidence="2 4" id="KW-0560">Oxidoreductase</keyword>
<dbReference type="InterPro" id="IPR011032">
    <property type="entry name" value="GroES-like_sf"/>
</dbReference>
<dbReference type="SUPFAM" id="SSF51735">
    <property type="entry name" value="NAD(P)-binding Rossmann-fold domains"/>
    <property type="match status" value="1"/>
</dbReference>
<dbReference type="PANTHER" id="PTHR48106">
    <property type="entry name" value="QUINONE OXIDOREDUCTASE PIG3-RELATED"/>
    <property type="match status" value="1"/>
</dbReference>
<evidence type="ECO:0000256" key="2">
    <source>
        <dbReference type="ARBA" id="ARBA00023002"/>
    </source>
</evidence>
<dbReference type="GO" id="GO:0005829">
    <property type="term" value="C:cytosol"/>
    <property type="evidence" value="ECO:0007669"/>
    <property type="project" value="TreeGrafter"/>
</dbReference>
<dbReference type="PANTHER" id="PTHR48106:SF13">
    <property type="entry name" value="QUINONE OXIDOREDUCTASE-RELATED"/>
    <property type="match status" value="1"/>
</dbReference>
<dbReference type="Pfam" id="PF08240">
    <property type="entry name" value="ADH_N"/>
    <property type="match status" value="1"/>
</dbReference>
<dbReference type="RefSeq" id="WP_184459467.1">
    <property type="nucleotide sequence ID" value="NZ_JACIFV010000024.1"/>
</dbReference>
<protein>
    <submittedName>
        <fullName evidence="4">NADPH2:quinone reductase</fullName>
        <ecNumber evidence="4">1.6.5.5</ecNumber>
    </submittedName>
</protein>